<evidence type="ECO:0000256" key="11">
    <source>
        <dbReference type="SAM" id="MobiDB-lite"/>
    </source>
</evidence>
<keyword evidence="3" id="KW-0540">Nuclease</keyword>
<evidence type="ECO:0000259" key="12">
    <source>
        <dbReference type="PROSITE" id="PS50103"/>
    </source>
</evidence>
<feature type="compositionally biased region" description="Polar residues" evidence="11">
    <location>
        <begin position="478"/>
        <end position="491"/>
    </location>
</feature>
<dbReference type="Pfam" id="PF11977">
    <property type="entry name" value="RNase_Zc3h12a"/>
    <property type="match status" value="1"/>
</dbReference>
<evidence type="ECO:0000256" key="8">
    <source>
        <dbReference type="ARBA" id="ARBA00022833"/>
    </source>
</evidence>
<dbReference type="AlphaFoldDB" id="A0AAD9R5F4"/>
<reference evidence="13" key="2">
    <citation type="journal article" date="2023" name="Science">
        <title>Genomic signatures of disease resistance in endangered staghorn corals.</title>
        <authorList>
            <person name="Vollmer S.V."/>
            <person name="Selwyn J.D."/>
            <person name="Despard B.A."/>
            <person name="Roesel C.L."/>
        </authorList>
    </citation>
    <scope>NUCLEOTIDE SEQUENCE</scope>
    <source>
        <strain evidence="13">K2</strain>
    </source>
</reference>
<dbReference type="Pfam" id="PF18039">
    <property type="entry name" value="UBA_6"/>
    <property type="match status" value="1"/>
</dbReference>
<dbReference type="InterPro" id="IPR056629">
    <property type="entry name" value="KH_N4BP1_1st"/>
</dbReference>
<keyword evidence="7" id="KW-0378">Hydrolase</keyword>
<dbReference type="InterPro" id="IPR051101">
    <property type="entry name" value="ZC3H12/N4BP1_RNase_Reg"/>
</dbReference>
<gene>
    <name evidence="13" type="ORF">P5673_002241</name>
</gene>
<evidence type="ECO:0000256" key="5">
    <source>
        <dbReference type="ARBA" id="ARBA00022759"/>
    </source>
</evidence>
<keyword evidence="14" id="KW-1185">Reference proteome</keyword>
<evidence type="ECO:0000256" key="2">
    <source>
        <dbReference type="ARBA" id="ARBA00010922"/>
    </source>
</evidence>
<name>A0AAD9R5F4_ACRCE</name>
<dbReference type="Gene3D" id="3.40.50.11980">
    <property type="match status" value="1"/>
</dbReference>
<sequence length="724" mass="81351">MEEFVIHEDKTTILKANAERVFTYFGVDVTLTPNSHGRNQWVRMTGSTKEQREKAKTYVDSLCSNEPKRRVDCSIPPRMFEDLKNGSGRREIEEHSGAVLSFSESQAYLQGDDLAIGLALSKIEEKIRAFGEQKKQQEASVQDAGDGDDGDEEHDAINIGTVSTCDTAKDISPYMREFARKLLYSDKQIDAVVRTFGTDININKLLIELVKHSASTNQTSPSTEVTSMRPIARGPPARNLVSRGRPSGLAPKRDLHDMADQLVKPLPAPDNLRPIVIDGSNVAMHHGNQKIFSCRGIRLCVEFFLKRGHTDITVFVPMWRSEEPLPESQISDQKILSDLARQNILKFTPSRRSGNRNIVCYDDNFIVGLADKNEGIVVSNDNFNDLHEKNPKWRETIEQRTLGYVFRGDLFMPAEDPLGRYGPCLDDFLRRGSATHPKICPYLKNCTFGNRCRFYHPERDTQRQREKSPIGTLVDGSECSSTGPGRARTMTSTNQLTWNPQSITVGDPRVSPQSNVLQQRVHPPPNEVPLSDLVGDPRVSFPPTFQQEIAVRGRSQFGPIGPPYNIGVHQLSSEQYYPANQHSGRVYSEYSRPPYPEAVYCPDRRFPAPLPPTQWSPYGQHPFPSPRSEVYPAGTGHCSYVGAYFEPAHVSYDNFQGQAPRDHVDCGVNSQESRESQVKIDSALVDKFVNIFKLDKETITRVLQDHPNECADGDVNKLADLFCK</sequence>
<evidence type="ECO:0000256" key="4">
    <source>
        <dbReference type="ARBA" id="ARBA00022723"/>
    </source>
</evidence>
<protein>
    <submittedName>
        <fullName evidence="13">Endoribonuclease ZC3H12A</fullName>
    </submittedName>
</protein>
<dbReference type="GO" id="GO:0036464">
    <property type="term" value="C:cytoplasmic ribonucleoprotein granule"/>
    <property type="evidence" value="ECO:0007669"/>
    <property type="project" value="TreeGrafter"/>
</dbReference>
<comment type="caution">
    <text evidence="13">The sequence shown here is derived from an EMBL/GenBank/DDBJ whole genome shotgun (WGS) entry which is preliminary data.</text>
</comment>
<feature type="region of interest" description="Disordered" evidence="11">
    <location>
        <begin position="131"/>
        <end position="156"/>
    </location>
</feature>
<comment type="cofactor">
    <cofactor evidence="1">
        <name>Mg(2+)</name>
        <dbReference type="ChEBI" id="CHEBI:18420"/>
    </cofactor>
</comment>
<dbReference type="EMBL" id="JARQWQ010000003">
    <property type="protein sequence ID" value="KAK2573190.1"/>
    <property type="molecule type" value="Genomic_DNA"/>
</dbReference>
<evidence type="ECO:0000256" key="9">
    <source>
        <dbReference type="ARBA" id="ARBA00022842"/>
    </source>
</evidence>
<keyword evidence="9" id="KW-0460">Magnesium</keyword>
<dbReference type="GO" id="GO:0004521">
    <property type="term" value="F:RNA endonuclease activity"/>
    <property type="evidence" value="ECO:0007669"/>
    <property type="project" value="TreeGrafter"/>
</dbReference>
<dbReference type="GO" id="GO:0005634">
    <property type="term" value="C:nucleus"/>
    <property type="evidence" value="ECO:0007669"/>
    <property type="project" value="TreeGrafter"/>
</dbReference>
<accession>A0AAD9R5F4</accession>
<feature type="region of interest" description="Disordered" evidence="11">
    <location>
        <begin position="217"/>
        <end position="253"/>
    </location>
</feature>
<dbReference type="InterPro" id="IPR000571">
    <property type="entry name" value="Znf_CCCH"/>
</dbReference>
<dbReference type="InterPro" id="IPR040546">
    <property type="entry name" value="Rege-1_UBA-like"/>
</dbReference>
<dbReference type="PROSITE" id="PS50103">
    <property type="entry name" value="ZF_C3H1"/>
    <property type="match status" value="1"/>
</dbReference>
<evidence type="ECO:0000256" key="3">
    <source>
        <dbReference type="ARBA" id="ARBA00022722"/>
    </source>
</evidence>
<dbReference type="Pfam" id="PF23050">
    <property type="entry name" value="KH_N4BP1_1st"/>
    <property type="match status" value="1"/>
</dbReference>
<evidence type="ECO:0000256" key="10">
    <source>
        <dbReference type="PROSITE-ProRule" id="PRU00723"/>
    </source>
</evidence>
<feature type="compositionally biased region" description="Acidic residues" evidence="11">
    <location>
        <begin position="145"/>
        <end position="154"/>
    </location>
</feature>
<feature type="region of interest" description="Disordered" evidence="11">
    <location>
        <begin position="459"/>
        <end position="491"/>
    </location>
</feature>
<dbReference type="CDD" id="cd09032">
    <property type="entry name" value="KH-I_N4BP1_like_rpt1"/>
    <property type="match status" value="1"/>
</dbReference>
<dbReference type="GO" id="GO:0003729">
    <property type="term" value="F:mRNA binding"/>
    <property type="evidence" value="ECO:0007669"/>
    <property type="project" value="TreeGrafter"/>
</dbReference>
<evidence type="ECO:0000256" key="7">
    <source>
        <dbReference type="ARBA" id="ARBA00022801"/>
    </source>
</evidence>
<evidence type="ECO:0000256" key="6">
    <source>
        <dbReference type="ARBA" id="ARBA00022771"/>
    </source>
</evidence>
<keyword evidence="5" id="KW-0255">Endonuclease</keyword>
<dbReference type="PANTHER" id="PTHR12876:SF35">
    <property type="entry name" value="LD08718P-RELATED"/>
    <property type="match status" value="1"/>
</dbReference>
<evidence type="ECO:0000256" key="1">
    <source>
        <dbReference type="ARBA" id="ARBA00001946"/>
    </source>
</evidence>
<feature type="domain" description="C3H1-type" evidence="12">
    <location>
        <begin position="434"/>
        <end position="459"/>
    </location>
</feature>
<dbReference type="FunFam" id="3.40.50.11980:FF:000001">
    <property type="entry name" value="ZC3H12A isoform 1"/>
    <property type="match status" value="1"/>
</dbReference>
<feature type="compositionally biased region" description="Polar residues" evidence="11">
    <location>
        <begin position="217"/>
        <end position="226"/>
    </location>
</feature>
<evidence type="ECO:0000313" key="13">
    <source>
        <dbReference type="EMBL" id="KAK2573190.1"/>
    </source>
</evidence>
<keyword evidence="4 10" id="KW-0479">Metal-binding</keyword>
<evidence type="ECO:0000313" key="14">
    <source>
        <dbReference type="Proteomes" id="UP001249851"/>
    </source>
</evidence>
<organism evidence="13 14">
    <name type="scientific">Acropora cervicornis</name>
    <name type="common">Staghorn coral</name>
    <dbReference type="NCBI Taxonomy" id="6130"/>
    <lineage>
        <taxon>Eukaryota</taxon>
        <taxon>Metazoa</taxon>
        <taxon>Cnidaria</taxon>
        <taxon>Anthozoa</taxon>
        <taxon>Hexacorallia</taxon>
        <taxon>Scleractinia</taxon>
        <taxon>Astrocoeniina</taxon>
        <taxon>Acroporidae</taxon>
        <taxon>Acropora</taxon>
    </lineage>
</organism>
<keyword evidence="8 10" id="KW-0862">Zinc</keyword>
<dbReference type="InterPro" id="IPR021869">
    <property type="entry name" value="RNase_Zc3h12_NYN"/>
</dbReference>
<dbReference type="PANTHER" id="PTHR12876">
    <property type="entry name" value="N4BP1-RELATED"/>
    <property type="match status" value="1"/>
</dbReference>
<reference evidence="13" key="1">
    <citation type="journal article" date="2023" name="G3 (Bethesda)">
        <title>Whole genome assembly and annotation of the endangered Caribbean coral Acropora cervicornis.</title>
        <authorList>
            <person name="Selwyn J.D."/>
            <person name="Vollmer S.V."/>
        </authorList>
    </citation>
    <scope>NUCLEOTIDE SEQUENCE</scope>
    <source>
        <strain evidence="13">K2</strain>
    </source>
</reference>
<feature type="zinc finger region" description="C3H1-type" evidence="10">
    <location>
        <begin position="434"/>
        <end position="459"/>
    </location>
</feature>
<dbReference type="GO" id="GO:0016787">
    <property type="term" value="F:hydrolase activity"/>
    <property type="evidence" value="ECO:0007669"/>
    <property type="project" value="UniProtKB-KW"/>
</dbReference>
<proteinExistence type="inferred from homology"/>
<comment type="similarity">
    <text evidence="2">Belongs to the ZC3H12 family.</text>
</comment>
<keyword evidence="6 10" id="KW-0863">Zinc-finger</keyword>
<feature type="compositionally biased region" description="Basic and acidic residues" evidence="11">
    <location>
        <begin position="459"/>
        <end position="468"/>
    </location>
</feature>
<dbReference type="Proteomes" id="UP001249851">
    <property type="component" value="Unassembled WGS sequence"/>
</dbReference>
<dbReference type="GO" id="GO:0008270">
    <property type="term" value="F:zinc ion binding"/>
    <property type="evidence" value="ECO:0007669"/>
    <property type="project" value="UniProtKB-KW"/>
</dbReference>